<feature type="domain" description="RdRp catalytic" evidence="4">
    <location>
        <begin position="212"/>
        <end position="341"/>
    </location>
</feature>
<dbReference type="GO" id="GO:0039694">
    <property type="term" value="P:viral RNA genome replication"/>
    <property type="evidence" value="ECO:0007669"/>
    <property type="project" value="InterPro"/>
</dbReference>
<sequence>MPLRFLNRSTGFAQRTQATTEQTPFLPQVNTGLWRSPVTQADIRRDLEEFSNSMTRPKDRLLDEAIRITARAFALPKLVDMIHLNDVFQEDLDIWSKSPGLPWKELGYKTKGDVRNDPHAVTQVRKFWHFVKEGRKVSPPDCLAYVRAHTAPIGEIKVRAVWGYPATMTFGEAVFALPLIYAYQKRDGPIAYGYETATGGMKKITKRFGHHTNFTGLDFSKFDKMTPTWLINIAFDILMLNINFVNYRDYGVADARRTLRMFEFIKEYFVKTTIRMANGARFRKTSGIASGSYFTQLVGSVCNHILCTWMNLQQFGRPPLDILVLGDDSIFATSKPFDLNAGGDLAKGIGMKLNGIKSQTTTSLMTLKFLGYRIGKGIPSKDHDEWLTALLYPEMPDKSFDCLQSRALGLYYANMCVDRRFSQICLDIIKSRPFDLILPRDFERRLKYIGIAIDVIEKGELPSETEFALKMI</sequence>
<dbReference type="EMBL" id="KX884100">
    <property type="protein sequence ID" value="APG78213.1"/>
    <property type="molecule type" value="Genomic_RNA"/>
</dbReference>
<dbReference type="GO" id="GO:0003723">
    <property type="term" value="F:RNA binding"/>
    <property type="evidence" value="ECO:0007669"/>
    <property type="project" value="InterPro"/>
</dbReference>
<protein>
    <submittedName>
        <fullName evidence="5">RdRp</fullName>
    </submittedName>
</protein>
<evidence type="ECO:0000256" key="2">
    <source>
        <dbReference type="ARBA" id="ARBA00022695"/>
    </source>
</evidence>
<dbReference type="GO" id="GO:0003968">
    <property type="term" value="F:RNA-directed RNA polymerase activity"/>
    <property type="evidence" value="ECO:0007669"/>
    <property type="project" value="InterPro"/>
</dbReference>
<dbReference type="Gene3D" id="3.30.70.270">
    <property type="match status" value="1"/>
</dbReference>
<evidence type="ECO:0000256" key="3">
    <source>
        <dbReference type="ARBA" id="ARBA00022953"/>
    </source>
</evidence>
<name>A0A1L3KLH2_9VIRU</name>
<reference evidence="5" key="1">
    <citation type="journal article" date="2016" name="Nature">
        <title>Redefining the invertebrate RNA virosphere.</title>
        <authorList>
            <person name="Shi M."/>
            <person name="Lin X.D."/>
            <person name="Tian J.H."/>
            <person name="Chen L.J."/>
            <person name="Chen X."/>
            <person name="Li C.X."/>
            <person name="Qin X.C."/>
            <person name="Li J."/>
            <person name="Cao J.P."/>
            <person name="Eden J.S."/>
            <person name="Buchmann J."/>
            <person name="Wang W."/>
            <person name="Xu J."/>
            <person name="Holmes E.C."/>
            <person name="Zhang Y.Z."/>
        </authorList>
    </citation>
    <scope>NUCLEOTIDE SEQUENCE</scope>
    <source>
        <strain evidence="5">InsectZJ79891</strain>
    </source>
</reference>
<proteinExistence type="predicted"/>
<dbReference type="InterPro" id="IPR007094">
    <property type="entry name" value="RNA-dir_pol_PSvirus"/>
</dbReference>
<dbReference type="InterPro" id="IPR043502">
    <property type="entry name" value="DNA/RNA_pol_sf"/>
</dbReference>
<organism evidence="5">
    <name type="scientific">Shuangao partiti-like virus 1</name>
    <dbReference type="NCBI Taxonomy" id="1923472"/>
    <lineage>
        <taxon>Viruses</taxon>
        <taxon>Riboviria</taxon>
    </lineage>
</organism>
<accession>A0A1L3KLH2</accession>
<evidence type="ECO:0000259" key="4">
    <source>
        <dbReference type="PROSITE" id="PS50507"/>
    </source>
</evidence>
<evidence type="ECO:0000313" key="5">
    <source>
        <dbReference type="EMBL" id="APG78213.1"/>
    </source>
</evidence>
<evidence type="ECO:0000256" key="1">
    <source>
        <dbReference type="ARBA" id="ARBA00022679"/>
    </source>
</evidence>
<keyword evidence="1" id="KW-0808">Transferase</keyword>
<dbReference type="GO" id="GO:0006351">
    <property type="term" value="P:DNA-templated transcription"/>
    <property type="evidence" value="ECO:0007669"/>
    <property type="project" value="InterPro"/>
</dbReference>
<keyword evidence="2" id="KW-0548">Nucleotidyltransferase</keyword>
<dbReference type="InterPro" id="IPR043128">
    <property type="entry name" value="Rev_trsase/Diguanyl_cyclase"/>
</dbReference>
<dbReference type="PROSITE" id="PS50507">
    <property type="entry name" value="RDRP_SSRNA_POS"/>
    <property type="match status" value="1"/>
</dbReference>
<dbReference type="InterPro" id="IPR001205">
    <property type="entry name" value="RNA-dir_pol_C"/>
</dbReference>
<keyword evidence="3" id="KW-0693">Viral RNA replication</keyword>
<dbReference type="Pfam" id="PF00680">
    <property type="entry name" value="RdRP_1"/>
    <property type="match status" value="1"/>
</dbReference>
<dbReference type="SUPFAM" id="SSF56672">
    <property type="entry name" value="DNA/RNA polymerases"/>
    <property type="match status" value="1"/>
</dbReference>